<proteinExistence type="predicted"/>
<gene>
    <name evidence="1" type="ORF">CEXT_786091</name>
</gene>
<dbReference type="AlphaFoldDB" id="A0AAV4VQU0"/>
<comment type="caution">
    <text evidence="1">The sequence shown here is derived from an EMBL/GenBank/DDBJ whole genome shotgun (WGS) entry which is preliminary data.</text>
</comment>
<accession>A0AAV4VQU0</accession>
<protein>
    <submittedName>
        <fullName evidence="1">Uncharacterized protein</fullName>
    </submittedName>
</protein>
<organism evidence="1 2">
    <name type="scientific">Caerostris extrusa</name>
    <name type="common">Bark spider</name>
    <name type="synonym">Caerostris bankana</name>
    <dbReference type="NCBI Taxonomy" id="172846"/>
    <lineage>
        <taxon>Eukaryota</taxon>
        <taxon>Metazoa</taxon>
        <taxon>Ecdysozoa</taxon>
        <taxon>Arthropoda</taxon>
        <taxon>Chelicerata</taxon>
        <taxon>Arachnida</taxon>
        <taxon>Araneae</taxon>
        <taxon>Araneomorphae</taxon>
        <taxon>Entelegynae</taxon>
        <taxon>Araneoidea</taxon>
        <taxon>Araneidae</taxon>
        <taxon>Caerostris</taxon>
    </lineage>
</organism>
<keyword evidence="2" id="KW-1185">Reference proteome</keyword>
<sequence length="95" mass="10822">MDTSPADIGKQITLPEATFDDFPSSIMGDANRDHHRGLIYLRHDVQRVFNVTTRRKLCRPDIINLSCQTVSIMALKKKKLEHSRLSSPSGNFVRK</sequence>
<dbReference type="EMBL" id="BPLR01014937">
    <property type="protein sequence ID" value="GIY72373.1"/>
    <property type="molecule type" value="Genomic_DNA"/>
</dbReference>
<evidence type="ECO:0000313" key="1">
    <source>
        <dbReference type="EMBL" id="GIY72373.1"/>
    </source>
</evidence>
<dbReference type="Proteomes" id="UP001054945">
    <property type="component" value="Unassembled WGS sequence"/>
</dbReference>
<reference evidence="1 2" key="1">
    <citation type="submission" date="2021-06" db="EMBL/GenBank/DDBJ databases">
        <title>Caerostris extrusa draft genome.</title>
        <authorList>
            <person name="Kono N."/>
            <person name="Arakawa K."/>
        </authorList>
    </citation>
    <scope>NUCLEOTIDE SEQUENCE [LARGE SCALE GENOMIC DNA]</scope>
</reference>
<evidence type="ECO:0000313" key="2">
    <source>
        <dbReference type="Proteomes" id="UP001054945"/>
    </source>
</evidence>
<name>A0AAV4VQU0_CAEEX</name>